<evidence type="ECO:0000313" key="3">
    <source>
        <dbReference type="Proteomes" id="UP000077248"/>
    </source>
</evidence>
<keyword evidence="3" id="KW-1185">Reference proteome</keyword>
<proteinExistence type="predicted"/>
<feature type="region of interest" description="Disordered" evidence="1">
    <location>
        <begin position="59"/>
        <end position="78"/>
    </location>
</feature>
<dbReference type="VEuPathDB" id="FungiDB:CC77DRAFT_991657"/>
<name>A0A177DI46_ALTAL</name>
<organism evidence="2 3">
    <name type="scientific">Alternaria alternata</name>
    <name type="common">Alternaria rot fungus</name>
    <name type="synonym">Torula alternata</name>
    <dbReference type="NCBI Taxonomy" id="5599"/>
    <lineage>
        <taxon>Eukaryota</taxon>
        <taxon>Fungi</taxon>
        <taxon>Dikarya</taxon>
        <taxon>Ascomycota</taxon>
        <taxon>Pezizomycotina</taxon>
        <taxon>Dothideomycetes</taxon>
        <taxon>Pleosporomycetidae</taxon>
        <taxon>Pleosporales</taxon>
        <taxon>Pleosporineae</taxon>
        <taxon>Pleosporaceae</taxon>
        <taxon>Alternaria</taxon>
        <taxon>Alternaria sect. Alternaria</taxon>
        <taxon>Alternaria alternata complex</taxon>
    </lineage>
</organism>
<evidence type="ECO:0000256" key="1">
    <source>
        <dbReference type="SAM" id="MobiDB-lite"/>
    </source>
</evidence>
<evidence type="ECO:0008006" key="4">
    <source>
        <dbReference type="Google" id="ProtNLM"/>
    </source>
</evidence>
<gene>
    <name evidence="2" type="ORF">CC77DRAFT_991657</name>
</gene>
<dbReference type="RefSeq" id="XP_018384834.1">
    <property type="nucleotide sequence ID" value="XM_018536359.1"/>
</dbReference>
<evidence type="ECO:0000313" key="2">
    <source>
        <dbReference type="EMBL" id="OAG19413.1"/>
    </source>
</evidence>
<dbReference type="OMA" id="TRGFHNL"/>
<sequence length="434" mass="46428">MTAVNTIVADEDRSVASGDASSLVHVSPTAENADLYTMDLPEYTHLATSGEISVDAEATRNEKTQISDQSPAYDAGPDQPLQLQVSDRQSEEQSLHGEYEYYIQQDVGGQGNPSEIRTTAAPVLTHYLTEPVATASLASVRACSILNDRPAVWLVKRKSMALSPLAAAVLTKEGLVQAKDLQLISQYADMKRDPTDPVSAMFLTTYDVVSGMMLGLVAGPIELGKQTTPMLMQHEAKRKEKRGGNIESSGSEITKDPGHVARQVALGTAKGFGRIVTTSLKSPAVIMHGITRGFHNLPKAYGEEVRQYENVTGLRSGLVVSMKSFGYGLGDGIRDLMVKPIDGAEKNGVLGFAAGCATGIANAAFKPAAGACGLVGYSSVGVYKSIRNIGSVKKDDPAELVRSIGEAEYQQASDADKLYIVRLWCQTQMRVRIG</sequence>
<dbReference type="AlphaFoldDB" id="A0A177DI46"/>
<accession>A0A177DI46</accession>
<dbReference type="KEGG" id="aalt:CC77DRAFT_991657"/>
<dbReference type="EMBL" id="KV441481">
    <property type="protein sequence ID" value="OAG19413.1"/>
    <property type="molecule type" value="Genomic_DNA"/>
</dbReference>
<reference evidence="2 3" key="1">
    <citation type="submission" date="2016-05" db="EMBL/GenBank/DDBJ databases">
        <title>Comparative analysis of secretome profiles of manganese(II)-oxidizing ascomycete fungi.</title>
        <authorList>
            <consortium name="DOE Joint Genome Institute"/>
            <person name="Zeiner C.A."/>
            <person name="Purvine S.O."/>
            <person name="Zink E.M."/>
            <person name="Wu S."/>
            <person name="Pasa-Tolic L."/>
            <person name="Chaput D.L."/>
            <person name="Haridas S."/>
            <person name="Grigoriev I.V."/>
            <person name="Santelli C.M."/>
            <person name="Hansel C.M."/>
        </authorList>
    </citation>
    <scope>NUCLEOTIDE SEQUENCE [LARGE SCALE GENOMIC DNA]</scope>
    <source>
        <strain evidence="2 3">SRC1lrK2f</strain>
    </source>
</reference>
<dbReference type="GeneID" id="29121953"/>
<dbReference type="Proteomes" id="UP000077248">
    <property type="component" value="Unassembled WGS sequence"/>
</dbReference>
<protein>
    <recommendedName>
        <fullName evidence="4">Glycosyltransferase family 1 protein</fullName>
    </recommendedName>
</protein>